<comment type="subunit">
    <text evidence="5">Self-interacts. Interacts with FtsZ.</text>
</comment>
<evidence type="ECO:0000259" key="7">
    <source>
        <dbReference type="SMART" id="SM00842"/>
    </source>
</evidence>
<evidence type="ECO:0000256" key="5">
    <source>
        <dbReference type="HAMAP-Rule" id="MF_02033"/>
    </source>
</evidence>
<evidence type="ECO:0000313" key="8">
    <source>
        <dbReference type="EMBL" id="CEN32109.1"/>
    </source>
</evidence>
<sequence>MIKKNKKIITGIEIGTAKVLVLIGEISPDNTINIIGIGNHLSHGMNKGGVNNLQSIIKCTKKAINQAELMANYKISSIYLALSGKHINCKNGTGTVYITKEEVTNKDIENVIQSAKSVYIGNEYRILHTIPQEYIIDYQEGIKNPIGLSGLHMQVKAHLITCHIDMTKNIIKVIKQCGLKIKKIIFSGLASSYAVLTKDERKLGTCVVDIGAGTIDIVIYIADTLRYIKVIPYAGNTVTNDIACAFSSPTTEAEIIKIRYGCAIESLINKKNIKTPEINGKPSKNYQQQILAKVIESRYTELLYLINNEILQLQDNIRNTGGIHHLSGGIIFTGGGSQIPGLIERAQQIFNSPVRIGYPIYITSPTEIMKKPHYSTAIGLLQYGKDSQNKKKKKTKKQISLFTLIKKFNYWLKNFKYL</sequence>
<dbReference type="STRING" id="1594731.WEOB_156"/>
<dbReference type="NCBIfam" id="TIGR01174">
    <property type="entry name" value="ftsA"/>
    <property type="match status" value="1"/>
</dbReference>
<dbReference type="SMART" id="SM00842">
    <property type="entry name" value="FtsA"/>
    <property type="match status" value="1"/>
</dbReference>
<proteinExistence type="inferred from homology"/>
<evidence type="ECO:0000256" key="4">
    <source>
        <dbReference type="ARBA" id="ARBA00023306"/>
    </source>
</evidence>
<keyword evidence="2 5" id="KW-0132">Cell division</keyword>
<name>A0A0H5BWZ9_9ENTR</name>
<dbReference type="FunFam" id="3.30.1490.110:FF:000001">
    <property type="entry name" value="Cell division protein FtsA"/>
    <property type="match status" value="1"/>
</dbReference>
<evidence type="ECO:0000256" key="1">
    <source>
        <dbReference type="ARBA" id="ARBA00022475"/>
    </source>
</evidence>
<reference evidence="9" key="1">
    <citation type="submission" date="2015-01" db="EMBL/GenBank/DDBJ databases">
        <authorList>
            <person name="Manzano-Marin A."/>
            <person name="Manzano-Marin A."/>
        </authorList>
    </citation>
    <scope>NUCLEOTIDE SEQUENCE [LARGE SCALE GENOMIC DNA]</scope>
    <source>
        <strain evidence="9">obscurior</strain>
    </source>
</reference>
<gene>
    <name evidence="5 8" type="primary">ftsA</name>
    <name evidence="8" type="ORF">WEOB_156</name>
</gene>
<dbReference type="Pfam" id="PF02491">
    <property type="entry name" value="SHS2_FTSA"/>
    <property type="match status" value="1"/>
</dbReference>
<dbReference type="AlphaFoldDB" id="A0A0H5BWZ9"/>
<dbReference type="GO" id="GO:0043093">
    <property type="term" value="P:FtsZ-dependent cytokinesis"/>
    <property type="evidence" value="ECO:0007669"/>
    <property type="project" value="UniProtKB-UniRule"/>
</dbReference>
<keyword evidence="4 5" id="KW-0131">Cell cycle</keyword>
<dbReference type="NCBIfam" id="NF007009">
    <property type="entry name" value="PRK09472.1"/>
    <property type="match status" value="1"/>
</dbReference>
<dbReference type="InterPro" id="IPR003494">
    <property type="entry name" value="SHS2_FtsA"/>
</dbReference>
<keyword evidence="3 5" id="KW-0472">Membrane</keyword>
<protein>
    <recommendedName>
        <fullName evidence="5 6">Cell division protein FtsA</fullName>
    </recommendedName>
</protein>
<feature type="domain" description="SHS2" evidence="7">
    <location>
        <begin position="9"/>
        <end position="195"/>
    </location>
</feature>
<dbReference type="Gene3D" id="3.30.420.40">
    <property type="match status" value="1"/>
</dbReference>
<dbReference type="InterPro" id="IPR043129">
    <property type="entry name" value="ATPase_NBD"/>
</dbReference>
<dbReference type="InterPro" id="IPR050696">
    <property type="entry name" value="FtsA/MreB"/>
</dbReference>
<dbReference type="PIRSF" id="PIRSF003101">
    <property type="entry name" value="FtsA"/>
    <property type="match status" value="1"/>
</dbReference>
<evidence type="ECO:0000313" key="9">
    <source>
        <dbReference type="Proteomes" id="UP000242753"/>
    </source>
</evidence>
<dbReference type="EMBL" id="LN774881">
    <property type="protein sequence ID" value="CEN32109.1"/>
    <property type="molecule type" value="Genomic_DNA"/>
</dbReference>
<evidence type="ECO:0000256" key="2">
    <source>
        <dbReference type="ARBA" id="ARBA00022618"/>
    </source>
</evidence>
<evidence type="ECO:0000256" key="3">
    <source>
        <dbReference type="ARBA" id="ARBA00023136"/>
    </source>
</evidence>
<dbReference type="SUPFAM" id="SSF53067">
    <property type="entry name" value="Actin-like ATPase domain"/>
    <property type="match status" value="2"/>
</dbReference>
<accession>A0A0H5BWZ9</accession>
<dbReference type="RefSeq" id="WP_281264005.1">
    <property type="nucleotide sequence ID" value="NZ_LN774881.1"/>
</dbReference>
<dbReference type="GO" id="GO:0009898">
    <property type="term" value="C:cytoplasmic side of plasma membrane"/>
    <property type="evidence" value="ECO:0007669"/>
    <property type="project" value="UniProtKB-UniRule"/>
</dbReference>
<dbReference type="Proteomes" id="UP000242753">
    <property type="component" value="Chromosome I"/>
</dbReference>
<dbReference type="GO" id="GO:0032153">
    <property type="term" value="C:cell division site"/>
    <property type="evidence" value="ECO:0007669"/>
    <property type="project" value="UniProtKB-UniRule"/>
</dbReference>
<comment type="function">
    <text evidence="5 6">Cell division protein that is involved in the assembly of the Z ring. May serve as a membrane anchor for the Z ring.</text>
</comment>
<dbReference type="CDD" id="cd24048">
    <property type="entry name" value="ASKHA_NBD_FtsA"/>
    <property type="match status" value="1"/>
</dbReference>
<dbReference type="KEGG" id="wca:WEOB_156"/>
<dbReference type="PANTHER" id="PTHR32432">
    <property type="entry name" value="CELL DIVISION PROTEIN FTSA-RELATED"/>
    <property type="match status" value="1"/>
</dbReference>
<evidence type="ECO:0000256" key="6">
    <source>
        <dbReference type="PIRNR" id="PIRNR003101"/>
    </source>
</evidence>
<dbReference type="Pfam" id="PF14450">
    <property type="entry name" value="FtsA"/>
    <property type="match status" value="1"/>
</dbReference>
<comment type="similarity">
    <text evidence="5 6">Belongs to the FtsA/MreB family.</text>
</comment>
<keyword evidence="1 5" id="KW-1003">Cell membrane</keyword>
<dbReference type="Gene3D" id="3.30.1490.110">
    <property type="match status" value="1"/>
</dbReference>
<dbReference type="InterPro" id="IPR020823">
    <property type="entry name" value="Cell_div_FtsA"/>
</dbReference>
<organism evidence="8 9">
    <name type="scientific">Candidatus Westeberhardia cardiocondylae</name>
    <dbReference type="NCBI Taxonomy" id="1594731"/>
    <lineage>
        <taxon>Bacteria</taxon>
        <taxon>Pseudomonadati</taxon>
        <taxon>Pseudomonadota</taxon>
        <taxon>Gammaproteobacteria</taxon>
        <taxon>Enterobacterales</taxon>
        <taxon>Enterobacteriaceae</taxon>
        <taxon>ant endosymbionts</taxon>
        <taxon>Candidatus Westeberhardia</taxon>
    </lineage>
</organism>
<dbReference type="PANTHER" id="PTHR32432:SF4">
    <property type="entry name" value="CELL DIVISION PROTEIN FTSA"/>
    <property type="match status" value="1"/>
</dbReference>
<dbReference type="HAMAP" id="MF_02033">
    <property type="entry name" value="FtsA"/>
    <property type="match status" value="1"/>
</dbReference>
<keyword evidence="9" id="KW-1185">Reference proteome</keyword>
<dbReference type="PATRIC" id="fig|1594731.3.peg.145"/>
<comment type="subcellular location">
    <subcellularLocation>
        <location evidence="5">Cell membrane</location>
        <topology evidence="5">Peripheral membrane protein</topology>
        <orientation evidence="5">Cytoplasmic side</orientation>
    </subcellularLocation>
    <text evidence="5">Localizes to the Z ring in an FtsZ-dependent manner. Targeted to the membrane through a conserved C-terminal amphipathic helix.</text>
</comment>